<dbReference type="AlphaFoldDB" id="X1VWQ9"/>
<name>X1VWQ9_9ZZZZ</name>
<proteinExistence type="predicted"/>
<protein>
    <recommendedName>
        <fullName evidence="2">2-hydroxyglutaryl-CoA dehydratase D-component</fullName>
    </recommendedName>
</protein>
<feature type="non-terminal residue" evidence="1">
    <location>
        <position position="1"/>
    </location>
</feature>
<organism evidence="1">
    <name type="scientific">marine sediment metagenome</name>
    <dbReference type="NCBI Taxonomy" id="412755"/>
    <lineage>
        <taxon>unclassified sequences</taxon>
        <taxon>metagenomes</taxon>
        <taxon>ecological metagenomes</taxon>
    </lineage>
</organism>
<dbReference type="InterPro" id="IPR010327">
    <property type="entry name" value="FldB/FldC_alpha/beta"/>
</dbReference>
<reference evidence="1" key="1">
    <citation type="journal article" date="2014" name="Front. Microbiol.">
        <title>High frequency of phylogenetically diverse reductive dehalogenase-homologous genes in deep subseafloor sedimentary metagenomes.</title>
        <authorList>
            <person name="Kawai M."/>
            <person name="Futagami T."/>
            <person name="Toyoda A."/>
            <person name="Takaki Y."/>
            <person name="Nishi S."/>
            <person name="Hori S."/>
            <person name="Arai W."/>
            <person name="Tsubouchi T."/>
            <person name="Morono Y."/>
            <person name="Uchiyama I."/>
            <person name="Ito T."/>
            <person name="Fujiyama A."/>
            <person name="Inagaki F."/>
            <person name="Takami H."/>
        </authorList>
    </citation>
    <scope>NUCLEOTIDE SEQUENCE</scope>
    <source>
        <strain evidence="1">Expedition CK06-06</strain>
    </source>
</reference>
<evidence type="ECO:0000313" key="1">
    <source>
        <dbReference type="EMBL" id="GAJ15715.1"/>
    </source>
</evidence>
<dbReference type="EMBL" id="BARW01026178">
    <property type="protein sequence ID" value="GAJ15715.1"/>
    <property type="molecule type" value="Genomic_DNA"/>
</dbReference>
<dbReference type="Pfam" id="PF06050">
    <property type="entry name" value="HGD-D"/>
    <property type="match status" value="1"/>
</dbReference>
<accession>X1VWQ9</accession>
<gene>
    <name evidence="1" type="ORF">S12H4_42736</name>
</gene>
<comment type="caution">
    <text evidence="1">The sequence shown here is derived from an EMBL/GenBank/DDBJ whole genome shotgun (WGS) entry which is preliminary data.</text>
</comment>
<evidence type="ECO:0008006" key="2">
    <source>
        <dbReference type="Google" id="ProtNLM"/>
    </source>
</evidence>
<dbReference type="Gene3D" id="3.40.50.11900">
    <property type="match status" value="1"/>
</dbReference>
<sequence>GLIRWMAEMGAVTPVGLIGYYPTEPIDTSTPESIIRGLARRSLETPMGRQGRGPSDIWIEDCLDAVEQWQGDCVILAGNPGCKWLRGCYGLFRDICRERSIPLMIWEVDFLDPRIASEEESRTRIGEFLDTVMER</sequence>